<dbReference type="CDD" id="cd19543">
    <property type="entry name" value="DCL_NRPS"/>
    <property type="match status" value="1"/>
</dbReference>
<dbReference type="Gene3D" id="3.30.300.30">
    <property type="match status" value="1"/>
</dbReference>
<name>A0ABX1MAB5_9CYAN</name>
<evidence type="ECO:0000256" key="3">
    <source>
        <dbReference type="ARBA" id="ARBA00022553"/>
    </source>
</evidence>
<dbReference type="Pfam" id="PF00668">
    <property type="entry name" value="Condensation"/>
    <property type="match status" value="1"/>
</dbReference>
<dbReference type="InterPro" id="IPR001242">
    <property type="entry name" value="Condensation_dom"/>
</dbReference>
<dbReference type="SUPFAM" id="SSF52777">
    <property type="entry name" value="CoA-dependent acyltransferases"/>
    <property type="match status" value="2"/>
</dbReference>
<dbReference type="InterPro" id="IPR006162">
    <property type="entry name" value="Ppantetheine_attach_site"/>
</dbReference>
<keyword evidence="2" id="KW-0596">Phosphopantetheine</keyword>
<dbReference type="PANTHER" id="PTHR45527">
    <property type="entry name" value="NONRIBOSOMAL PEPTIDE SYNTHETASE"/>
    <property type="match status" value="1"/>
</dbReference>
<sequence>MDNIEDLYELSPMQQGMLFHTLYAPESEIYFEQLLCILSGELNFPGFQQAWQQVVARHPVLRSSFYWEEIEKPLQMVSKQVELPWVELDWRNLTADEQQQNLEDFLEGDRQKEFDLSQPPLMRFTIIQLGEKTYQFIWSHHHILFDGWSMQIVLKEVLALYEANQRSEHLRLLPARPYREYIDWLQQQDIAQAKNFWQQILQGFETPTHFRVDKLTFDKSGQQQTYDEKVFQLSKTVTDKLQYEARQHHLTLNNLVQGAWGLLLSRYSRESDVVFGATVSGRPPNLAGVDSMVGLLINTLPIRVQVTAKTELLPWLKHLQTQAFEQEQYAYYSLAEIQHLSDVPPGMPLFESLLVFENYPLDSAEQKNKNTLEISHLRCFERTNYPLTIVVNPESQLSGRIIYDTSRFEEQTIERMIGHFQTLLQGMAANLQQDISQLSLLSATEQEQVILQESQQKIDSIHYKCIHNLFEEQVEKTPNAVAVVYEKQNLTYRELNNRANQLAHYLQALGVKPEVRVGICVERSLLMVVGILAILKAGGVYVPLDPAYPSERLEFMLKDVQASILLTQTHLCEQLLPIHNQTVVNLDSDWEIIAQYKEDNLSNEVNPENLAYIIYTSGSTGTPKGTEVPHRSILGFMFGVDYIHLDAQQIWLQHSSISWDALTLELWPPLLYGGRCILYPGKIPTPVGLSQIIQAQKVNILWLTSAFFNLIIDTIPQGLSGVKQLLIGGESVSVPHVRRALELLPETQIINAYGPSECTVFTCCYPIPKQLAENVHSIPIGKPIGDRTVYLLDRDLHRVPIGVPGEVYVGGVSVARGYLNQPTLTHEKFIPNPFIEGDTLYKTGDLVRRLPDGNLEFLGRIDTQVKIRGFRIELEEIEAVLNQHSDIKQVVVITREDEPGNKYLVAYLLTTDNPPTASTLRNFLKEKLPDYMIPAAFVFLEEFPLTPNGKINRRALPAPDASQRNLEVDFVAPTTPTEQELATIWAEVLKLKQVGIHDNFFELGGHSLLATQVISRLREAFCLDFPLRYLFENPTIAELAPKIIEQQIEQAENDELTRILGEVEQLSEE</sequence>
<proteinExistence type="predicted"/>
<dbReference type="SUPFAM" id="SSF56801">
    <property type="entry name" value="Acetyl-CoA synthetase-like"/>
    <property type="match status" value="1"/>
</dbReference>
<dbReference type="InterPro" id="IPR000873">
    <property type="entry name" value="AMP-dep_synth/lig_dom"/>
</dbReference>
<dbReference type="InterPro" id="IPR023213">
    <property type="entry name" value="CAT-like_dom_sf"/>
</dbReference>
<comment type="caution">
    <text evidence="5">The sequence shown here is derived from an EMBL/GenBank/DDBJ whole genome shotgun (WGS) entry which is preliminary data.</text>
</comment>
<evidence type="ECO:0000313" key="5">
    <source>
        <dbReference type="EMBL" id="NMF63759.1"/>
    </source>
</evidence>
<dbReference type="InterPro" id="IPR010071">
    <property type="entry name" value="AA_adenyl_dom"/>
</dbReference>
<dbReference type="EMBL" id="QMEC01000045">
    <property type="protein sequence ID" value="NMF63759.1"/>
    <property type="molecule type" value="Genomic_DNA"/>
</dbReference>
<gene>
    <name evidence="5" type="ORF">DP115_13690</name>
</gene>
<dbReference type="Gene3D" id="2.30.38.10">
    <property type="entry name" value="Luciferase, Domain 3"/>
    <property type="match status" value="1"/>
</dbReference>
<dbReference type="InterPro" id="IPR020845">
    <property type="entry name" value="AMP-binding_CS"/>
</dbReference>
<dbReference type="PROSITE" id="PS00012">
    <property type="entry name" value="PHOSPHOPANTETHEINE"/>
    <property type="match status" value="1"/>
</dbReference>
<evidence type="ECO:0000256" key="2">
    <source>
        <dbReference type="ARBA" id="ARBA00022450"/>
    </source>
</evidence>
<dbReference type="PANTHER" id="PTHR45527:SF1">
    <property type="entry name" value="FATTY ACID SYNTHASE"/>
    <property type="match status" value="1"/>
</dbReference>
<comment type="cofactor">
    <cofactor evidence="1">
        <name>pantetheine 4'-phosphate</name>
        <dbReference type="ChEBI" id="CHEBI:47942"/>
    </cofactor>
</comment>
<keyword evidence="6" id="KW-1185">Reference proteome</keyword>
<dbReference type="SUPFAM" id="SSF47336">
    <property type="entry name" value="ACP-like"/>
    <property type="match status" value="1"/>
</dbReference>
<evidence type="ECO:0000313" key="6">
    <source>
        <dbReference type="Proteomes" id="UP000762253"/>
    </source>
</evidence>
<dbReference type="Gene3D" id="3.30.559.30">
    <property type="entry name" value="Nonribosomal peptide synthetase, condensation domain"/>
    <property type="match status" value="1"/>
</dbReference>
<dbReference type="RefSeq" id="WP_169265345.1">
    <property type="nucleotide sequence ID" value="NZ_QMEC01000045.1"/>
</dbReference>
<feature type="domain" description="Carrier" evidence="4">
    <location>
        <begin position="972"/>
        <end position="1047"/>
    </location>
</feature>
<dbReference type="NCBIfam" id="TIGR01733">
    <property type="entry name" value="AA-adenyl-dom"/>
    <property type="match status" value="1"/>
</dbReference>
<dbReference type="PROSITE" id="PS00455">
    <property type="entry name" value="AMP_BINDING"/>
    <property type="match status" value="1"/>
</dbReference>
<evidence type="ECO:0000259" key="4">
    <source>
        <dbReference type="PROSITE" id="PS50075"/>
    </source>
</evidence>
<dbReference type="Pfam" id="PF00501">
    <property type="entry name" value="AMP-binding"/>
    <property type="match status" value="1"/>
</dbReference>
<evidence type="ECO:0000256" key="1">
    <source>
        <dbReference type="ARBA" id="ARBA00001957"/>
    </source>
</evidence>
<dbReference type="InterPro" id="IPR020806">
    <property type="entry name" value="PKS_PP-bd"/>
</dbReference>
<accession>A0ABX1MAB5</accession>
<organism evidence="5 6">
    <name type="scientific">Brasilonema octagenarum UFV-OR1</name>
    <dbReference type="NCBI Taxonomy" id="417115"/>
    <lineage>
        <taxon>Bacteria</taxon>
        <taxon>Bacillati</taxon>
        <taxon>Cyanobacteriota</taxon>
        <taxon>Cyanophyceae</taxon>
        <taxon>Nostocales</taxon>
        <taxon>Scytonemataceae</taxon>
        <taxon>Brasilonema</taxon>
        <taxon>Octagenarum group</taxon>
    </lineage>
</organism>
<dbReference type="CDD" id="cd12117">
    <property type="entry name" value="A_NRPS_Srf_like"/>
    <property type="match status" value="1"/>
</dbReference>
<dbReference type="InterPro" id="IPR036736">
    <property type="entry name" value="ACP-like_sf"/>
</dbReference>
<keyword evidence="3" id="KW-0597">Phosphoprotein</keyword>
<reference evidence="5 6" key="1">
    <citation type="submission" date="2018-06" db="EMBL/GenBank/DDBJ databases">
        <title>Comparative genomics of Brasilonema spp. strains.</title>
        <authorList>
            <person name="Alvarenga D.O."/>
            <person name="Fiore M.F."/>
            <person name="Varani A.M."/>
        </authorList>
    </citation>
    <scope>NUCLEOTIDE SEQUENCE [LARGE SCALE GENOMIC DNA]</scope>
    <source>
        <strain evidence="5 6">UFV-OR1</strain>
    </source>
</reference>
<dbReference type="Pfam" id="PF00550">
    <property type="entry name" value="PP-binding"/>
    <property type="match status" value="1"/>
</dbReference>
<dbReference type="InterPro" id="IPR025110">
    <property type="entry name" value="AMP-bd_C"/>
</dbReference>
<dbReference type="Gene3D" id="3.30.559.10">
    <property type="entry name" value="Chloramphenicol acetyltransferase-like domain"/>
    <property type="match status" value="1"/>
</dbReference>
<dbReference type="SMART" id="SM00823">
    <property type="entry name" value="PKS_PP"/>
    <property type="match status" value="1"/>
</dbReference>
<dbReference type="InterPro" id="IPR045851">
    <property type="entry name" value="AMP-bd_C_sf"/>
</dbReference>
<dbReference type="InterPro" id="IPR009081">
    <property type="entry name" value="PP-bd_ACP"/>
</dbReference>
<dbReference type="Gene3D" id="1.10.1200.10">
    <property type="entry name" value="ACP-like"/>
    <property type="match status" value="1"/>
</dbReference>
<dbReference type="Pfam" id="PF13193">
    <property type="entry name" value="AMP-binding_C"/>
    <property type="match status" value="1"/>
</dbReference>
<dbReference type="Proteomes" id="UP000762253">
    <property type="component" value="Unassembled WGS sequence"/>
</dbReference>
<dbReference type="Gene3D" id="3.40.50.980">
    <property type="match status" value="2"/>
</dbReference>
<dbReference type="PROSITE" id="PS50075">
    <property type="entry name" value="CARRIER"/>
    <property type="match status" value="1"/>
</dbReference>
<protein>
    <submittedName>
        <fullName evidence="5">Non-ribosomal peptide synthetase</fullName>
    </submittedName>
</protein>